<dbReference type="InterPro" id="IPR013196">
    <property type="entry name" value="HTH_11"/>
</dbReference>
<comment type="caution">
    <text evidence="2">The sequence shown here is derived from an EMBL/GenBank/DDBJ whole genome shotgun (WGS) entry which is preliminary data.</text>
</comment>
<dbReference type="RefSeq" id="WP_095759467.1">
    <property type="nucleotide sequence ID" value="NZ_JBQKEJ010000002.1"/>
</dbReference>
<accession>A0A9X6S2N9</accession>
<name>A0A9X6S2N9_9LACO</name>
<evidence type="ECO:0000313" key="2">
    <source>
        <dbReference type="EMBL" id="PAY43697.1"/>
    </source>
</evidence>
<dbReference type="PANTHER" id="PTHR30185">
    <property type="entry name" value="CRYPTIC BETA-GLUCOSIDE BGL OPERON ANTITERMINATOR"/>
    <property type="match status" value="1"/>
</dbReference>
<dbReference type="InterPro" id="IPR036388">
    <property type="entry name" value="WH-like_DNA-bd_sf"/>
</dbReference>
<reference evidence="2 3" key="1">
    <citation type="submission" date="2016-05" db="EMBL/GenBank/DDBJ databases">
        <authorList>
            <person name="Lee J.-Y."/>
            <person name="Kim E.B."/>
            <person name="Choi Y.-J."/>
        </authorList>
    </citation>
    <scope>NUCLEOTIDE SEQUENCE [LARGE SCALE GENOMIC DNA]</scope>
    <source>
        <strain evidence="2 3">KLA006</strain>
    </source>
</reference>
<evidence type="ECO:0000259" key="1">
    <source>
        <dbReference type="Pfam" id="PF08279"/>
    </source>
</evidence>
<protein>
    <recommendedName>
        <fullName evidence="1">Helix-turn-helix type 11 domain-containing protein</fullName>
    </recommendedName>
</protein>
<dbReference type="InterPro" id="IPR050661">
    <property type="entry name" value="BglG_antiterminators"/>
</dbReference>
<dbReference type="Gene3D" id="1.10.10.10">
    <property type="entry name" value="Winged helix-like DNA-binding domain superfamily/Winged helix DNA-binding domain"/>
    <property type="match status" value="1"/>
</dbReference>
<dbReference type="Pfam" id="PF08279">
    <property type="entry name" value="HTH_11"/>
    <property type="match status" value="1"/>
</dbReference>
<organism evidence="2 3">
    <name type="scientific">Ligilactobacillus salivarius</name>
    <dbReference type="NCBI Taxonomy" id="1624"/>
    <lineage>
        <taxon>Bacteria</taxon>
        <taxon>Bacillati</taxon>
        <taxon>Bacillota</taxon>
        <taxon>Bacilli</taxon>
        <taxon>Lactobacillales</taxon>
        <taxon>Lactobacillaceae</taxon>
        <taxon>Ligilactobacillus</taxon>
    </lineage>
</organism>
<dbReference type="PANTHER" id="PTHR30185:SF9">
    <property type="entry name" value="MANNITOL-SPECIFIC PHOSPHOTRANSFERASE ENZYME IIA COMPONENT"/>
    <property type="match status" value="1"/>
</dbReference>
<gene>
    <name evidence="2" type="ORF">A8C52_03070</name>
</gene>
<feature type="domain" description="Helix-turn-helix type 11" evidence="1">
    <location>
        <begin position="87"/>
        <end position="129"/>
    </location>
</feature>
<evidence type="ECO:0000313" key="3">
    <source>
        <dbReference type="Proteomes" id="UP000218139"/>
    </source>
</evidence>
<proteinExistence type="predicted"/>
<dbReference type="Proteomes" id="UP000218139">
    <property type="component" value="Unassembled WGS sequence"/>
</dbReference>
<dbReference type="EMBL" id="LXZO01000145">
    <property type="protein sequence ID" value="PAY43697.1"/>
    <property type="molecule type" value="Genomic_DNA"/>
</dbReference>
<dbReference type="AlphaFoldDB" id="A0A9X6S2N9"/>
<sequence>MNRRDYIILNEIVKNPTIKDKYLIEKLNLTKRKLDYSIEKINDWLELNNIQPITKKNGKFYFKKEVLKILQVTDEENMMLFHTSRERIELILLVLLTSKEKILLSKIAEELNVTKNTVLNDIKIAREDLKSLE</sequence>